<keyword evidence="3" id="KW-0547">Nucleotide-binding</keyword>
<feature type="region of interest" description="Disordered" evidence="5">
    <location>
        <begin position="288"/>
        <end position="352"/>
    </location>
</feature>
<keyword evidence="8" id="KW-1185">Reference proteome</keyword>
<dbReference type="CDD" id="cd03220">
    <property type="entry name" value="ABC_KpsT_Wzt"/>
    <property type="match status" value="1"/>
</dbReference>
<dbReference type="KEGG" id="bfa:Bfae_27970"/>
<dbReference type="PATRIC" id="fig|446465.5.peg.2758"/>
<dbReference type="PROSITE" id="PS50893">
    <property type="entry name" value="ABC_TRANSPORTER_2"/>
    <property type="match status" value="1"/>
</dbReference>
<keyword evidence="4" id="KW-0067">ATP-binding</keyword>
<dbReference type="PANTHER" id="PTHR46743">
    <property type="entry name" value="TEICHOIC ACIDS EXPORT ATP-BINDING PROTEIN TAGH"/>
    <property type="match status" value="1"/>
</dbReference>
<evidence type="ECO:0000313" key="8">
    <source>
        <dbReference type="Proteomes" id="UP000001919"/>
    </source>
</evidence>
<dbReference type="InterPro" id="IPR050683">
    <property type="entry name" value="Bact_Polysacc_Export_ATP-bd"/>
</dbReference>
<dbReference type="HOGENOM" id="CLU_000604_1_2_11"/>
<name>C7MHP6_BRAFD</name>
<evidence type="ECO:0000256" key="1">
    <source>
        <dbReference type="ARBA" id="ARBA00005417"/>
    </source>
</evidence>
<dbReference type="InterPro" id="IPR015860">
    <property type="entry name" value="ABC_transpr_TagH-like"/>
</dbReference>
<reference evidence="7 8" key="1">
    <citation type="journal article" date="2009" name="Stand. Genomic Sci.">
        <title>Complete genome sequence of Brachybacterium faecium type strain (Schefferle 6-10).</title>
        <authorList>
            <person name="Lapidus A."/>
            <person name="Pukall R."/>
            <person name="Labuttii K."/>
            <person name="Copeland A."/>
            <person name="Del Rio T.G."/>
            <person name="Nolan M."/>
            <person name="Chen F."/>
            <person name="Lucas S."/>
            <person name="Tice H."/>
            <person name="Cheng J.F."/>
            <person name="Bruce D."/>
            <person name="Goodwin L."/>
            <person name="Pitluck S."/>
            <person name="Rohde M."/>
            <person name="Goker M."/>
            <person name="Pati A."/>
            <person name="Ivanova N."/>
            <person name="Mavrommatis K."/>
            <person name="Chen A."/>
            <person name="Palaniappan K."/>
            <person name="D'haeseleer P."/>
            <person name="Chain P."/>
            <person name="Bristow J."/>
            <person name="Eisen J.A."/>
            <person name="Markowitz V."/>
            <person name="Hugenholtz P."/>
            <person name="Kyrpides N.C."/>
            <person name="Klenk H.P."/>
        </authorList>
    </citation>
    <scope>NUCLEOTIDE SEQUENCE [LARGE SCALE GENOMIC DNA]</scope>
    <source>
        <strain evidence="8">ATCC 43885 / DSM 4810 / JCM 11609 / LMG 19847 / NBRC 14762 / NCIMB 9860 / 6-10</strain>
    </source>
</reference>
<dbReference type="EMBL" id="CP001643">
    <property type="protein sequence ID" value="ACU86563.1"/>
    <property type="molecule type" value="Genomic_DNA"/>
</dbReference>
<dbReference type="AlphaFoldDB" id="C7MHP6"/>
<evidence type="ECO:0000256" key="4">
    <source>
        <dbReference type="ARBA" id="ARBA00022840"/>
    </source>
</evidence>
<dbReference type="InterPro" id="IPR017871">
    <property type="entry name" value="ABC_transporter-like_CS"/>
</dbReference>
<dbReference type="PROSITE" id="PS00211">
    <property type="entry name" value="ABC_TRANSPORTER_1"/>
    <property type="match status" value="1"/>
</dbReference>
<dbReference type="STRING" id="446465.Bfae_27970"/>
<dbReference type="InterPro" id="IPR003439">
    <property type="entry name" value="ABC_transporter-like_ATP-bd"/>
</dbReference>
<dbReference type="SUPFAM" id="SSF52540">
    <property type="entry name" value="P-loop containing nucleoside triphosphate hydrolases"/>
    <property type="match status" value="1"/>
</dbReference>
<accession>C7MHP6</accession>
<sequence length="352" mass="37966">MAMTADRTGASASPAEEASLERWVAPTESPLTVVAHDVRVRYQVPRTDRTPPTTLRGRLTRRRMVSVAAVRGVSFTARSGEFIGIIGRNGSGKSTLLRVLAGLEAPTRGTVLTSAKPMLLGVSAALIPDLTGAENVTLGGLAMGLSPQQVEDMFEDVVELSALGDAIDLPMRTYSSGMAARLKFAISLGADPSILMIDEALSTGDATFAERSKRAMDDMLARAGTVFLVNHAAQTIENMCSRAIWMERGRIVMDGDAVEVARKYRWFAHNLAQGDEEKAAGLLQDAMDEGAEQRRSTSLRLGDPEALEDPAAGRRRRREAPELEPDPFMQVFTRDAEKKTFPAGGAHRTGGR</sequence>
<dbReference type="GO" id="GO:0140359">
    <property type="term" value="F:ABC-type transporter activity"/>
    <property type="evidence" value="ECO:0007669"/>
    <property type="project" value="InterPro"/>
</dbReference>
<dbReference type="InterPro" id="IPR027417">
    <property type="entry name" value="P-loop_NTPase"/>
</dbReference>
<dbReference type="GO" id="GO:0005524">
    <property type="term" value="F:ATP binding"/>
    <property type="evidence" value="ECO:0007669"/>
    <property type="project" value="UniProtKB-KW"/>
</dbReference>
<evidence type="ECO:0000256" key="5">
    <source>
        <dbReference type="SAM" id="MobiDB-lite"/>
    </source>
</evidence>
<dbReference type="Pfam" id="PF00005">
    <property type="entry name" value="ABC_tran"/>
    <property type="match status" value="1"/>
</dbReference>
<evidence type="ECO:0000259" key="6">
    <source>
        <dbReference type="PROSITE" id="PS50893"/>
    </source>
</evidence>
<feature type="domain" description="ABC transporter" evidence="6">
    <location>
        <begin position="55"/>
        <end position="273"/>
    </location>
</feature>
<feature type="region of interest" description="Disordered" evidence="5">
    <location>
        <begin position="1"/>
        <end position="21"/>
    </location>
</feature>
<protein>
    <submittedName>
        <fullName evidence="7">ABC-type polysaccharide/polyol phosphate transport system, ATPase component</fullName>
    </submittedName>
</protein>
<dbReference type="SMART" id="SM00382">
    <property type="entry name" value="AAA"/>
    <property type="match status" value="1"/>
</dbReference>
<dbReference type="GO" id="GO:0016887">
    <property type="term" value="F:ATP hydrolysis activity"/>
    <property type="evidence" value="ECO:0007669"/>
    <property type="project" value="InterPro"/>
</dbReference>
<dbReference type="Proteomes" id="UP000001919">
    <property type="component" value="Chromosome"/>
</dbReference>
<evidence type="ECO:0000313" key="7">
    <source>
        <dbReference type="EMBL" id="ACU86563.1"/>
    </source>
</evidence>
<evidence type="ECO:0000256" key="2">
    <source>
        <dbReference type="ARBA" id="ARBA00022448"/>
    </source>
</evidence>
<dbReference type="PANTHER" id="PTHR46743:SF2">
    <property type="entry name" value="TEICHOIC ACIDS EXPORT ATP-BINDING PROTEIN TAGH"/>
    <property type="match status" value="1"/>
</dbReference>
<comment type="similarity">
    <text evidence="1">Belongs to the ABC transporter superfamily.</text>
</comment>
<organism evidence="7 8">
    <name type="scientific">Brachybacterium faecium (strain ATCC 43885 / DSM 4810 / JCM 11609 / LMG 19847 / NBRC 14762 / NCIMB 9860 / 6-10)</name>
    <dbReference type="NCBI Taxonomy" id="446465"/>
    <lineage>
        <taxon>Bacteria</taxon>
        <taxon>Bacillati</taxon>
        <taxon>Actinomycetota</taxon>
        <taxon>Actinomycetes</taxon>
        <taxon>Micrococcales</taxon>
        <taxon>Dermabacteraceae</taxon>
        <taxon>Brachybacterium</taxon>
    </lineage>
</organism>
<evidence type="ECO:0000256" key="3">
    <source>
        <dbReference type="ARBA" id="ARBA00022741"/>
    </source>
</evidence>
<gene>
    <name evidence="7" type="ordered locus">Bfae_27970</name>
</gene>
<dbReference type="InterPro" id="IPR003593">
    <property type="entry name" value="AAA+_ATPase"/>
</dbReference>
<keyword evidence="2" id="KW-0813">Transport</keyword>
<dbReference type="OrthoDB" id="9778870at2"/>
<proteinExistence type="inferred from homology"/>
<dbReference type="GO" id="GO:0016020">
    <property type="term" value="C:membrane"/>
    <property type="evidence" value="ECO:0007669"/>
    <property type="project" value="InterPro"/>
</dbReference>
<dbReference type="Gene3D" id="3.40.50.300">
    <property type="entry name" value="P-loop containing nucleotide triphosphate hydrolases"/>
    <property type="match status" value="1"/>
</dbReference>
<dbReference type="eggNOG" id="COG1134">
    <property type="taxonomic scope" value="Bacteria"/>
</dbReference>